<evidence type="ECO:0000256" key="1">
    <source>
        <dbReference type="SAM" id="MobiDB-lite"/>
    </source>
</evidence>
<feature type="region of interest" description="Disordered" evidence="1">
    <location>
        <begin position="1"/>
        <end position="73"/>
    </location>
</feature>
<name>A0A0F9UXD0_9ZZZZ</name>
<evidence type="ECO:0000313" key="2">
    <source>
        <dbReference type="EMBL" id="KKN65836.1"/>
    </source>
</evidence>
<accession>A0A0F9UXD0</accession>
<comment type="caution">
    <text evidence="2">The sequence shown here is derived from an EMBL/GenBank/DDBJ whole genome shotgun (WGS) entry which is preliminary data.</text>
</comment>
<gene>
    <name evidence="2" type="ORF">LCGC14_0477720</name>
</gene>
<feature type="compositionally biased region" description="Basic and acidic residues" evidence="1">
    <location>
        <begin position="1"/>
        <end position="19"/>
    </location>
</feature>
<organism evidence="2">
    <name type="scientific">marine sediment metagenome</name>
    <dbReference type="NCBI Taxonomy" id="412755"/>
    <lineage>
        <taxon>unclassified sequences</taxon>
        <taxon>metagenomes</taxon>
        <taxon>ecological metagenomes</taxon>
    </lineage>
</organism>
<feature type="compositionally biased region" description="Basic residues" evidence="1">
    <location>
        <begin position="54"/>
        <end position="73"/>
    </location>
</feature>
<protein>
    <submittedName>
        <fullName evidence="2">Uncharacterized protein</fullName>
    </submittedName>
</protein>
<reference evidence="2" key="1">
    <citation type="journal article" date="2015" name="Nature">
        <title>Complex archaea that bridge the gap between prokaryotes and eukaryotes.</title>
        <authorList>
            <person name="Spang A."/>
            <person name="Saw J.H."/>
            <person name="Jorgensen S.L."/>
            <person name="Zaremba-Niedzwiedzka K."/>
            <person name="Martijn J."/>
            <person name="Lind A.E."/>
            <person name="van Eijk R."/>
            <person name="Schleper C."/>
            <person name="Guy L."/>
            <person name="Ettema T.J."/>
        </authorList>
    </citation>
    <scope>NUCLEOTIDE SEQUENCE</scope>
</reference>
<sequence>METYWERRRNNREENHSPKEQIQSEAHPSLGSDVRNLGSLSNKTASEDALEKRPTKKNSQKENKKHPYKKVRK</sequence>
<dbReference type="AlphaFoldDB" id="A0A0F9UXD0"/>
<dbReference type="EMBL" id="LAZR01000515">
    <property type="protein sequence ID" value="KKN65836.1"/>
    <property type="molecule type" value="Genomic_DNA"/>
</dbReference>
<proteinExistence type="predicted"/>